<feature type="compositionally biased region" description="Basic and acidic residues" evidence="1">
    <location>
        <begin position="1042"/>
        <end position="1069"/>
    </location>
</feature>
<dbReference type="CDD" id="cd00882">
    <property type="entry name" value="Ras_like_GTPase"/>
    <property type="match status" value="1"/>
</dbReference>
<proteinExistence type="predicted"/>
<comment type="caution">
    <text evidence="3">The sequence shown here is derived from an EMBL/GenBank/DDBJ whole genome shotgun (WGS) entry which is preliminary data.</text>
</comment>
<feature type="compositionally biased region" description="Basic and acidic residues" evidence="1">
    <location>
        <begin position="825"/>
        <end position="891"/>
    </location>
</feature>
<dbReference type="AlphaFoldDB" id="A0AA38IG41"/>
<gene>
    <name evidence="3" type="ORF">Zmor_015089</name>
</gene>
<feature type="compositionally biased region" description="Basic and acidic residues" evidence="1">
    <location>
        <begin position="709"/>
        <end position="726"/>
    </location>
</feature>
<feature type="region of interest" description="Disordered" evidence="1">
    <location>
        <begin position="610"/>
        <end position="645"/>
    </location>
</feature>
<evidence type="ECO:0000313" key="3">
    <source>
        <dbReference type="EMBL" id="KAJ3655982.1"/>
    </source>
</evidence>
<dbReference type="SUPFAM" id="SSF52540">
    <property type="entry name" value="P-loop containing nucleoside triphosphate hydrolases"/>
    <property type="match status" value="1"/>
</dbReference>
<protein>
    <recommendedName>
        <fullName evidence="2">DUF8206 domain-containing protein</fullName>
    </recommendedName>
</protein>
<feature type="compositionally biased region" description="Polar residues" evidence="1">
    <location>
        <begin position="677"/>
        <end position="688"/>
    </location>
</feature>
<dbReference type="Pfam" id="PF26633">
    <property type="entry name" value="DUF8206"/>
    <property type="match status" value="1"/>
</dbReference>
<dbReference type="PANTHER" id="PTHR32046:SF11">
    <property type="entry name" value="IMMUNE-ASSOCIATED NUCLEOTIDE-BINDING PROTEIN 10-LIKE"/>
    <property type="match status" value="1"/>
</dbReference>
<feature type="compositionally biased region" description="Basic and acidic residues" evidence="1">
    <location>
        <begin position="733"/>
        <end position="800"/>
    </location>
</feature>
<dbReference type="InterPro" id="IPR058519">
    <property type="entry name" value="DUF8206"/>
</dbReference>
<dbReference type="Proteomes" id="UP001168821">
    <property type="component" value="Unassembled WGS sequence"/>
</dbReference>
<accession>A0AA38IG41</accession>
<feature type="compositionally biased region" description="Basic and acidic residues" evidence="1">
    <location>
        <begin position="997"/>
        <end position="1014"/>
    </location>
</feature>
<dbReference type="PROSITE" id="PS00675">
    <property type="entry name" value="SIGMA54_INTERACT_1"/>
    <property type="match status" value="1"/>
</dbReference>
<dbReference type="Gene3D" id="3.40.50.300">
    <property type="entry name" value="P-loop containing nucleotide triphosphate hydrolases"/>
    <property type="match status" value="1"/>
</dbReference>
<evidence type="ECO:0000313" key="4">
    <source>
        <dbReference type="Proteomes" id="UP001168821"/>
    </source>
</evidence>
<feature type="compositionally biased region" description="Basic and acidic residues" evidence="1">
    <location>
        <begin position="899"/>
        <end position="908"/>
    </location>
</feature>
<reference evidence="3" key="1">
    <citation type="journal article" date="2023" name="G3 (Bethesda)">
        <title>Whole genome assemblies of Zophobas morio and Tenebrio molitor.</title>
        <authorList>
            <person name="Kaur S."/>
            <person name="Stinson S.A."/>
            <person name="diCenzo G.C."/>
        </authorList>
    </citation>
    <scope>NUCLEOTIDE SEQUENCE</scope>
    <source>
        <strain evidence="3">QUZm001</strain>
    </source>
</reference>
<dbReference type="PANTHER" id="PTHR32046">
    <property type="entry name" value="G DOMAIN-CONTAINING PROTEIN"/>
    <property type="match status" value="1"/>
</dbReference>
<evidence type="ECO:0000259" key="2">
    <source>
        <dbReference type="Pfam" id="PF26633"/>
    </source>
</evidence>
<name>A0AA38IG41_9CUCU</name>
<dbReference type="InterPro" id="IPR025662">
    <property type="entry name" value="Sigma_54_int_dom_ATP-bd_1"/>
</dbReference>
<dbReference type="InterPro" id="IPR027417">
    <property type="entry name" value="P-loop_NTPase"/>
</dbReference>
<feature type="compositionally biased region" description="Basic and acidic residues" evidence="1">
    <location>
        <begin position="951"/>
        <end position="976"/>
    </location>
</feature>
<sequence>MMNYFKSFFKSTDAADNDVNLLLLGETGVGKSTLVNAISNYFNYASFKEAQKRDIDILIPMYLNVAESSRVFGTPDENEVHDQGKSATQHVKVYVFPIKMDNKTFNLRLIDTPGVGDPRGMEQDNINLDNVLAYLARLKKLHGICFVLKSNQTRFTKFAEYCLKQILTRLDKSASQNIIFITTYSKTAGYTAGETKSHCLAPLVKDIMSRPPHANIPLSDNNVFCLDNEAFKALLASQDGKRYTKREVKGFETSWQVSSNEIQRLLRYVIGDTSSRGLKPHDVENTISINEVRFHIEQLTTPIAEVSELIQDNIRVLDAHKKKMQQDDQTLEELKQQMHIPCVNLEVKELTQPVTVCTDPKCADIVKINNVTQWHYKQRCHNPCYLTGVPKEMIGDPKLMYCTAMAGRPNCQRCECPWKAHMHIYKETTKVSVRKEDQNVLGVIKNKQDARFHMHQLIEDLNTRRRELEKEGETISRIVAKFSWFLQEHALTPFNDAYGEYIEQLIKNEKHLGRLADREVIEKLENLLSQHYNLQATFHESAKNAQGQPPGDLSLKGIQKSIEQLYKLKHMGKTIQELIQKSNACRNKETQKNFGCVTLREVVDLDKTSAERERCELTESEDDEQPLQTKASEKEHEVDVDWGKQSSVSYEPKSVVIYKYNGSDREDDRPMELFSNYHHSTSRQSSKPRTFIDDDGFNSRQHSRRRSPDRRYDQPRDTYTQRDNFRYRTQHSRNSDDYEPVKSHRNEAMAKHDRRNDAQQRHVEKEERSSTRRENHFPVAKYDRRNYAHQRHVEKEERSSTRRKNHFPGNNSSEEYYNTSASKHNKVEYSPRRQPHRSDDFRNSSRREYTERSRHSRHDFENHDSDSGHSARQFERRKSYKRVDSDDDRYTKSNRRPRHVEEYYDKRSEKKSRLKTHDKSKDSPRRHRRRSETYDSDDRDTKKSSRSNHSNHQEKSGKRQRDKSNKNYDLEDDRHTGRSGHKIRPPVDNSSRFSRSGHAESKLRRKSTPIDKRHKEPKRKPHSDDDRYDSDVDLSARFSSCEVRDRKYKNQRESKSTSWRDPKEREEYFRTSSSASSDSSEELRLTDQESYTDSD</sequence>
<keyword evidence="4" id="KW-1185">Reference proteome</keyword>
<feature type="region of interest" description="Disordered" evidence="1">
    <location>
        <begin position="677"/>
        <end position="1095"/>
    </location>
</feature>
<evidence type="ECO:0000256" key="1">
    <source>
        <dbReference type="SAM" id="MobiDB-lite"/>
    </source>
</evidence>
<feature type="compositionally biased region" description="Basic and acidic residues" evidence="1">
    <location>
        <begin position="631"/>
        <end position="642"/>
    </location>
</feature>
<feature type="domain" description="DUF8206" evidence="2">
    <location>
        <begin position="349"/>
        <end position="426"/>
    </location>
</feature>
<organism evidence="3 4">
    <name type="scientific">Zophobas morio</name>
    <dbReference type="NCBI Taxonomy" id="2755281"/>
    <lineage>
        <taxon>Eukaryota</taxon>
        <taxon>Metazoa</taxon>
        <taxon>Ecdysozoa</taxon>
        <taxon>Arthropoda</taxon>
        <taxon>Hexapoda</taxon>
        <taxon>Insecta</taxon>
        <taxon>Pterygota</taxon>
        <taxon>Neoptera</taxon>
        <taxon>Endopterygota</taxon>
        <taxon>Coleoptera</taxon>
        <taxon>Polyphaga</taxon>
        <taxon>Cucujiformia</taxon>
        <taxon>Tenebrionidae</taxon>
        <taxon>Zophobas</taxon>
    </lineage>
</organism>
<feature type="compositionally biased region" description="Polar residues" evidence="1">
    <location>
        <begin position="808"/>
        <end position="822"/>
    </location>
</feature>
<dbReference type="EMBL" id="JALNTZ010000004">
    <property type="protein sequence ID" value="KAJ3655982.1"/>
    <property type="molecule type" value="Genomic_DNA"/>
</dbReference>